<sequence length="505" mass="53697">MTTLVEHPAADAAPGPFAAARVVAELQALAGELGETLGCSSVRGLDDDGLLQVTTALEGLGRRVDALRVAAAGEVADRSRPELGTGQLSARKGCRTAGELLERLTLVSGPTAGRRMRLGKQLRTGRSLSGEPLPPTFPATSIALATGAIGVDTADAILTALTPTLRCTDLDSVQAAESELVATATGTSAQTPVPAPADEVRLQGSVWKAVLAPDGSRPDDHAAVARSFRLGRERDGVVPVSGSLMPEIAGKLRRLFDAYLSPKSAPVAFHAEEDADTNREGLTPEQAREQALLERDDRTPDQRRHDVFAVIVDVAARAGEAPTIGGAPATVLVSVREQDLNADFGQGRGVGWIDGVDSPIPITAVKDLISTGGQQKVVINDEGRIIKLGSPERCFTPAQRRAIQLRDGTCIIPWCKIPAGMTEIHHVIPHSEGGETHTDNGVCLCWFHHRYLAASGWAIRMVRGAVQIMAPPWLETGARKWRAVTKSRTRMTDSVERTNVSRDDE</sequence>
<accession>A0A4Y8JYB3</accession>
<evidence type="ECO:0000313" key="2">
    <source>
        <dbReference type="EMBL" id="TFD31528.1"/>
    </source>
</evidence>
<dbReference type="AlphaFoldDB" id="A0A4Y8JYB3"/>
<protein>
    <submittedName>
        <fullName evidence="2">HNH endonuclease</fullName>
    </submittedName>
</protein>
<dbReference type="GO" id="GO:0004519">
    <property type="term" value="F:endonuclease activity"/>
    <property type="evidence" value="ECO:0007669"/>
    <property type="project" value="UniProtKB-KW"/>
</dbReference>
<proteinExistence type="predicted"/>
<feature type="domain" description="HNH nuclease" evidence="1">
    <location>
        <begin position="398"/>
        <end position="450"/>
    </location>
</feature>
<keyword evidence="2" id="KW-0378">Hydrolase</keyword>
<dbReference type="SMART" id="SM00507">
    <property type="entry name" value="HNHc"/>
    <property type="match status" value="1"/>
</dbReference>
<evidence type="ECO:0000259" key="1">
    <source>
        <dbReference type="SMART" id="SM00507"/>
    </source>
</evidence>
<reference evidence="2 3" key="1">
    <citation type="submission" date="2019-03" db="EMBL/GenBank/DDBJ databases">
        <title>Genomics of glacier-inhabiting Cryobacterium strains.</title>
        <authorList>
            <person name="Liu Q."/>
            <person name="Xin Y.-H."/>
        </authorList>
    </citation>
    <scope>NUCLEOTIDE SEQUENCE [LARGE SCALE GENOMIC DNA]</scope>
    <source>
        <strain evidence="2 3">TMT1-51</strain>
    </source>
</reference>
<name>A0A4Y8JYB3_9MICO</name>
<dbReference type="RefSeq" id="WP_134424024.1">
    <property type="nucleotide sequence ID" value="NZ_SOHA01000014.1"/>
</dbReference>
<comment type="caution">
    <text evidence="2">The sequence shown here is derived from an EMBL/GenBank/DDBJ whole genome shotgun (WGS) entry which is preliminary data.</text>
</comment>
<dbReference type="Proteomes" id="UP000297472">
    <property type="component" value="Unassembled WGS sequence"/>
</dbReference>
<keyword evidence="2" id="KW-0255">Endonuclease</keyword>
<dbReference type="EMBL" id="SOHA01000014">
    <property type="protein sequence ID" value="TFD31528.1"/>
    <property type="molecule type" value="Genomic_DNA"/>
</dbReference>
<gene>
    <name evidence="2" type="ORF">E3T49_05820</name>
</gene>
<dbReference type="InterPro" id="IPR003870">
    <property type="entry name" value="DUF222"/>
</dbReference>
<dbReference type="Pfam" id="PF02720">
    <property type="entry name" value="DUF222"/>
    <property type="match status" value="1"/>
</dbReference>
<keyword evidence="2" id="KW-0540">Nuclease</keyword>
<organism evidence="2 3">
    <name type="scientific">Cryobacterium cryoconiti</name>
    <dbReference type="NCBI Taxonomy" id="1259239"/>
    <lineage>
        <taxon>Bacteria</taxon>
        <taxon>Bacillati</taxon>
        <taxon>Actinomycetota</taxon>
        <taxon>Actinomycetes</taxon>
        <taxon>Micrococcales</taxon>
        <taxon>Microbacteriaceae</taxon>
        <taxon>Cryobacterium</taxon>
    </lineage>
</organism>
<dbReference type="CDD" id="cd00085">
    <property type="entry name" value="HNHc"/>
    <property type="match status" value="1"/>
</dbReference>
<keyword evidence="3" id="KW-1185">Reference proteome</keyword>
<evidence type="ECO:0000313" key="3">
    <source>
        <dbReference type="Proteomes" id="UP000297472"/>
    </source>
</evidence>
<dbReference type="InterPro" id="IPR003615">
    <property type="entry name" value="HNH_nuc"/>
</dbReference>
<dbReference type="Gene3D" id="1.10.30.50">
    <property type="match status" value="1"/>
</dbReference>
<dbReference type="OrthoDB" id="5177627at2"/>